<dbReference type="PROSITE" id="PS50929">
    <property type="entry name" value="ABC_TM1F"/>
    <property type="match status" value="1"/>
</dbReference>
<dbReference type="Proteomes" id="UP000217216">
    <property type="component" value="Chromosome"/>
</dbReference>
<proteinExistence type="inferred from homology"/>
<dbReference type="GO" id="GO:0015421">
    <property type="term" value="F:ABC-type oligopeptide transporter activity"/>
    <property type="evidence" value="ECO:0007669"/>
    <property type="project" value="TreeGrafter"/>
</dbReference>
<dbReference type="SMART" id="SM00382">
    <property type="entry name" value="AAA"/>
    <property type="match status" value="1"/>
</dbReference>
<dbReference type="AlphaFoldDB" id="A0AAC9YU47"/>
<evidence type="ECO:0000256" key="4">
    <source>
        <dbReference type="ARBA" id="ARBA00022692"/>
    </source>
</evidence>
<evidence type="ECO:0000256" key="2">
    <source>
        <dbReference type="ARBA" id="ARBA00022448"/>
    </source>
</evidence>
<evidence type="ECO:0000313" key="13">
    <source>
        <dbReference type="EMBL" id="ASY11459.1"/>
    </source>
</evidence>
<evidence type="ECO:0000256" key="6">
    <source>
        <dbReference type="ARBA" id="ARBA00022840"/>
    </source>
</evidence>
<dbReference type="SUPFAM" id="SSF90123">
    <property type="entry name" value="ABC transporter transmembrane region"/>
    <property type="match status" value="1"/>
</dbReference>
<dbReference type="Pfam" id="PF00005">
    <property type="entry name" value="ABC_tran"/>
    <property type="match status" value="1"/>
</dbReference>
<evidence type="ECO:0000256" key="5">
    <source>
        <dbReference type="ARBA" id="ARBA00022741"/>
    </source>
</evidence>
<feature type="domain" description="ABC transmembrane type-1" evidence="12">
    <location>
        <begin position="31"/>
        <end position="328"/>
    </location>
</feature>
<dbReference type="SUPFAM" id="SSF52540">
    <property type="entry name" value="P-loop containing nucleoside triphosphate hydrolases"/>
    <property type="match status" value="1"/>
</dbReference>
<dbReference type="InterPro" id="IPR017871">
    <property type="entry name" value="ABC_transporter-like_CS"/>
</dbReference>
<dbReference type="GO" id="GO:0016887">
    <property type="term" value="F:ATP hydrolysis activity"/>
    <property type="evidence" value="ECO:0007669"/>
    <property type="project" value="InterPro"/>
</dbReference>
<feature type="transmembrane region" description="Helical" evidence="10">
    <location>
        <begin position="31"/>
        <end position="53"/>
    </location>
</feature>
<dbReference type="InterPro" id="IPR011527">
    <property type="entry name" value="ABC1_TM_dom"/>
</dbReference>
<evidence type="ECO:0000256" key="9">
    <source>
        <dbReference type="ARBA" id="ARBA00061644"/>
    </source>
</evidence>
<dbReference type="GO" id="GO:0005524">
    <property type="term" value="F:ATP binding"/>
    <property type="evidence" value="ECO:0007669"/>
    <property type="project" value="UniProtKB-KW"/>
</dbReference>
<feature type="domain" description="ABC transporter" evidence="11">
    <location>
        <begin position="366"/>
        <end position="602"/>
    </location>
</feature>
<protein>
    <submittedName>
        <fullName evidence="13">ABC-type multidrug transport system, ATPase and permease components</fullName>
    </submittedName>
</protein>
<dbReference type="PROSITE" id="PS00211">
    <property type="entry name" value="ABC_TRANSPORTER_1"/>
    <property type="match status" value="1"/>
</dbReference>
<feature type="transmembrane region" description="Helical" evidence="10">
    <location>
        <begin position="298"/>
        <end position="317"/>
    </location>
</feature>
<evidence type="ECO:0000256" key="7">
    <source>
        <dbReference type="ARBA" id="ARBA00022989"/>
    </source>
</evidence>
<evidence type="ECO:0000313" key="14">
    <source>
        <dbReference type="Proteomes" id="UP000217216"/>
    </source>
</evidence>
<evidence type="ECO:0000256" key="1">
    <source>
        <dbReference type="ARBA" id="ARBA00004651"/>
    </source>
</evidence>
<keyword evidence="6" id="KW-0067">ATP-binding</keyword>
<feature type="transmembrane region" description="Helical" evidence="10">
    <location>
        <begin position="272"/>
        <end position="292"/>
    </location>
</feature>
<evidence type="ECO:0000256" key="8">
    <source>
        <dbReference type="ARBA" id="ARBA00023136"/>
    </source>
</evidence>
<dbReference type="InterPro" id="IPR039421">
    <property type="entry name" value="Type_1_exporter"/>
</dbReference>
<dbReference type="InterPro" id="IPR036640">
    <property type="entry name" value="ABC1_TM_sf"/>
</dbReference>
<dbReference type="Gene3D" id="1.20.1560.10">
    <property type="entry name" value="ABC transporter type 1, transmembrane domain"/>
    <property type="match status" value="1"/>
</dbReference>
<dbReference type="FunFam" id="3.40.50.300:FF:000299">
    <property type="entry name" value="ABC transporter ATP-binding protein/permease"/>
    <property type="match status" value="1"/>
</dbReference>
<feature type="transmembrane region" description="Helical" evidence="10">
    <location>
        <begin position="170"/>
        <end position="200"/>
    </location>
</feature>
<dbReference type="PANTHER" id="PTHR43394">
    <property type="entry name" value="ATP-DEPENDENT PERMEASE MDL1, MITOCHONDRIAL"/>
    <property type="match status" value="1"/>
</dbReference>
<organism evidence="13 14">
    <name type="scientific">Candidatus Planktophila dulcis</name>
    <dbReference type="NCBI Taxonomy" id="1884914"/>
    <lineage>
        <taxon>Bacteria</taxon>
        <taxon>Bacillati</taxon>
        <taxon>Actinomycetota</taxon>
        <taxon>Actinomycetes</taxon>
        <taxon>Candidatus Nanopelagicales</taxon>
        <taxon>Candidatus Nanopelagicaceae</taxon>
        <taxon>Candidatus Planktophila</taxon>
    </lineage>
</organism>
<dbReference type="InterPro" id="IPR027417">
    <property type="entry name" value="P-loop_NTPase"/>
</dbReference>
<comment type="subcellular location">
    <subcellularLocation>
        <location evidence="1">Cell membrane</location>
        <topology evidence="1">Multi-pass membrane protein</topology>
    </subcellularLocation>
</comment>
<gene>
    <name evidence="13" type="ORF">A1s21155_00270</name>
</gene>
<dbReference type="PROSITE" id="PS50893">
    <property type="entry name" value="ABC_TRANSPORTER_2"/>
    <property type="match status" value="1"/>
</dbReference>
<name>A0AAC9YU47_9ACTN</name>
<evidence type="ECO:0000259" key="12">
    <source>
        <dbReference type="PROSITE" id="PS50929"/>
    </source>
</evidence>
<keyword evidence="4 10" id="KW-0812">Transmembrane</keyword>
<dbReference type="InterPro" id="IPR003593">
    <property type="entry name" value="AAA+_ATPase"/>
</dbReference>
<keyword evidence="14" id="KW-1185">Reference proteome</keyword>
<keyword evidence="7 10" id="KW-1133">Transmembrane helix</keyword>
<dbReference type="Gene3D" id="3.40.50.300">
    <property type="entry name" value="P-loop containing nucleotide triphosphate hydrolases"/>
    <property type="match status" value="1"/>
</dbReference>
<comment type="similarity">
    <text evidence="9">Belongs to the ABC transporter superfamily. Lipid exporter (TC 3.A.1.106) family.</text>
</comment>
<sequence>MASRNPAWWTVLHAIEPKDRKKVTFATASQILLSILDLLGVALIGVIGALSINGIQSKKAGNRVEQLLSFLNLDNFTFQQQVAVLGILATSVLIAKTFLSILISRRILNFLSSRGARISHKILKKFLSQDLTEVNKYSQQEIIYASTTGVQNLTTGVIAATTNLLVDSSLLVVLFMGLFVVSPSLAITTLVTFLLIAGILHSLLKDRAFGLGSDEMKFSVESNEKIWEILNTYREATVRNTRNHYVDEIGEIRLRVSDVIAQRIFMPYIGKYVMEVSMIVGALLITGVQFYFYDATAAITGLTLFMAATTRIAPAILRLQQGMIQIKNYLGNSSVTIELLSLNAAIQESDESEVLLTSPGVFQAEVELKNVNFTYESNSEFQIKDLSFKIKSGQHVAFVGPSGSGKTTLVDIILGVIKPDSGDIKMSGMKPLDAYKNWPQSVSYVPQQTSISNRSLRENILLGLDQDLESDVKIEQALAKSGLRNLVHELPEGLNTVLGDNGFKLSGGQRQRIGIARALYTSPSLLVMDEATSALDASTEDEITKTLHELKQEITLITIAHRLSTVREADCVFYLDKGRIEAEGTFEEVRSKVPNFDKQANLMGL</sequence>
<keyword evidence="3" id="KW-1003">Cell membrane</keyword>
<feature type="transmembrane region" description="Helical" evidence="10">
    <location>
        <begin position="82"/>
        <end position="103"/>
    </location>
</feature>
<keyword evidence="5" id="KW-0547">Nucleotide-binding</keyword>
<evidence type="ECO:0000256" key="3">
    <source>
        <dbReference type="ARBA" id="ARBA00022475"/>
    </source>
</evidence>
<evidence type="ECO:0000256" key="10">
    <source>
        <dbReference type="SAM" id="Phobius"/>
    </source>
</evidence>
<accession>A0AAC9YU47</accession>
<evidence type="ECO:0000259" key="11">
    <source>
        <dbReference type="PROSITE" id="PS50893"/>
    </source>
</evidence>
<dbReference type="EMBL" id="CP016770">
    <property type="protein sequence ID" value="ASY11459.1"/>
    <property type="molecule type" value="Genomic_DNA"/>
</dbReference>
<dbReference type="InterPro" id="IPR003439">
    <property type="entry name" value="ABC_transporter-like_ATP-bd"/>
</dbReference>
<dbReference type="KEGG" id="plak:A1s21155_00270"/>
<dbReference type="PANTHER" id="PTHR43394:SF1">
    <property type="entry name" value="ATP-BINDING CASSETTE SUB-FAMILY B MEMBER 10, MITOCHONDRIAL"/>
    <property type="match status" value="1"/>
</dbReference>
<keyword evidence="8 10" id="KW-0472">Membrane</keyword>
<reference evidence="13 14" key="1">
    <citation type="submission" date="2016-07" db="EMBL/GenBank/DDBJ databases">
        <title>High microdiversification within the ubiquitous acI lineage of Actinobacteria.</title>
        <authorList>
            <person name="Neuenschwander S.M."/>
            <person name="Salcher M."/>
            <person name="Ghai R."/>
            <person name="Pernthaler J."/>
        </authorList>
    </citation>
    <scope>NUCLEOTIDE SEQUENCE [LARGE SCALE GENOMIC DNA]</scope>
    <source>
        <strain evidence="13">MMS-21-155</strain>
    </source>
</reference>
<dbReference type="GO" id="GO:0005886">
    <property type="term" value="C:plasma membrane"/>
    <property type="evidence" value="ECO:0007669"/>
    <property type="project" value="UniProtKB-SubCell"/>
</dbReference>
<keyword evidence="2" id="KW-0813">Transport</keyword>